<keyword evidence="1" id="KW-0175">Coiled coil</keyword>
<sequence length="156" mass="16381">MSMNLTPVQAALRTIDQDDRDQIGRDAQAAVMTAASLSNAVRAARLAERRGKSARRVLLDPETPAPTRAKALEEINRAESERAAAEARITEALGTVRQARAAAVSDAAAAQVIADRNERAASEYSSAVARASARTRDASHLAAAVASATAYSPLTK</sequence>
<evidence type="ECO:0000256" key="1">
    <source>
        <dbReference type="SAM" id="Coils"/>
    </source>
</evidence>
<gene>
    <name evidence="2" type="ORF">RN607_03535</name>
</gene>
<accession>A0AA96FEU8</accession>
<dbReference type="EMBL" id="CP134880">
    <property type="protein sequence ID" value="WNM28087.1"/>
    <property type="molecule type" value="Genomic_DNA"/>
</dbReference>
<evidence type="ECO:0000313" key="2">
    <source>
        <dbReference type="EMBL" id="WNM28087.1"/>
    </source>
</evidence>
<name>A0AA96FEU8_9MICO</name>
<proteinExistence type="predicted"/>
<dbReference type="Proteomes" id="UP001303408">
    <property type="component" value="Chromosome"/>
</dbReference>
<dbReference type="KEGG" id="dcp:RN607_03535"/>
<feature type="coiled-coil region" evidence="1">
    <location>
        <begin position="68"/>
        <end position="95"/>
    </location>
</feature>
<organism evidence="2">
    <name type="scientific">Demequina capsici</name>
    <dbReference type="NCBI Taxonomy" id="3075620"/>
    <lineage>
        <taxon>Bacteria</taxon>
        <taxon>Bacillati</taxon>
        <taxon>Actinomycetota</taxon>
        <taxon>Actinomycetes</taxon>
        <taxon>Micrococcales</taxon>
        <taxon>Demequinaceae</taxon>
        <taxon>Demequina</taxon>
    </lineage>
</organism>
<dbReference type="AlphaFoldDB" id="A0AA96FEU8"/>
<reference evidence="2" key="1">
    <citation type="submission" date="2023-09" db="EMBL/GenBank/DDBJ databases">
        <title>Demequina sp. a novel bacteria isolated from Capsicum annuum.</title>
        <authorList>
            <person name="Humaira Z."/>
            <person name="Lee J."/>
            <person name="Cho D."/>
        </authorList>
    </citation>
    <scope>NUCLEOTIDE SEQUENCE</scope>
    <source>
        <strain evidence="2">PMTSA13</strain>
    </source>
</reference>
<protein>
    <submittedName>
        <fullName evidence="2">Uncharacterized protein</fullName>
    </submittedName>
</protein>
<dbReference type="RefSeq" id="WP_313544389.1">
    <property type="nucleotide sequence ID" value="NZ_CP134880.1"/>
</dbReference>